<keyword evidence="1" id="KW-0732">Signal</keyword>
<dbReference type="Gene3D" id="1.10.405.20">
    <property type="match status" value="1"/>
</dbReference>
<sequence length="455" mass="50068">MDLFKFVLFALVVATAAINVDVAVVGGGASGAYAAVRLREDFGKEIVVIEKQNRLGGHTQTWYDPATREAFNYGVEAFTNLTTSADFFARLNVPVKAAGVDQPETLFADFRDGKPVNYTPPIAEEVADAIVRYTDQWLKYGDLMLPTSSGFPDADDIPPDLLLTWDEFVRKYNLGAVSPRIWKTVVIDLNTALMIDVWKAYYPPLGAIQPASGDNAEIWHKAAQVLGDAVMYESEVVSTRRSKDGVRLEVKGKAGDVTEINAKRLLVTIGPETMDPNVFDLDDQELSVFASSTGNRYYTGIVSHPSLPVAGITNVVPGLKAPNYLTYPAVPFQADFRYKGNSSEGPIYRTLAVVPTETELEDAKSLVRSSLENLMNAGTIPAGNITHLNFMTFDDHGIMYRRWSADKLRDGIVSQANALQGLRSTWYTGAFWMNNNAAMLWNTTNAILPRMLKGT</sequence>
<name>A0A8H4KSE9_9HYPO</name>
<evidence type="ECO:0000313" key="3">
    <source>
        <dbReference type="Proteomes" id="UP000554235"/>
    </source>
</evidence>
<dbReference type="Gene3D" id="3.30.70.1990">
    <property type="match status" value="1"/>
</dbReference>
<dbReference type="SUPFAM" id="SSF51905">
    <property type="entry name" value="FAD/NAD(P)-binding domain"/>
    <property type="match status" value="1"/>
</dbReference>
<accession>A0A8H4KSE9</accession>
<dbReference type="InterPro" id="IPR036188">
    <property type="entry name" value="FAD/NAD-bd_sf"/>
</dbReference>
<proteinExistence type="predicted"/>
<dbReference type="Gene3D" id="3.50.50.60">
    <property type="entry name" value="FAD/NAD(P)-binding domain"/>
    <property type="match status" value="1"/>
</dbReference>
<dbReference type="Pfam" id="PF13450">
    <property type="entry name" value="NAD_binding_8"/>
    <property type="match status" value="1"/>
</dbReference>
<feature type="signal peptide" evidence="1">
    <location>
        <begin position="1"/>
        <end position="17"/>
    </location>
</feature>
<dbReference type="OrthoDB" id="68575at2759"/>
<dbReference type="EMBL" id="JAADYS010002786">
    <property type="protein sequence ID" value="KAF4454868.1"/>
    <property type="molecule type" value="Genomic_DNA"/>
</dbReference>
<keyword evidence="3" id="KW-1185">Reference proteome</keyword>
<evidence type="ECO:0000313" key="2">
    <source>
        <dbReference type="EMBL" id="KAF4454868.1"/>
    </source>
</evidence>
<organism evidence="2 3">
    <name type="scientific">Fusarium albosuccineum</name>
    <dbReference type="NCBI Taxonomy" id="1237068"/>
    <lineage>
        <taxon>Eukaryota</taxon>
        <taxon>Fungi</taxon>
        <taxon>Dikarya</taxon>
        <taxon>Ascomycota</taxon>
        <taxon>Pezizomycotina</taxon>
        <taxon>Sordariomycetes</taxon>
        <taxon>Hypocreomycetidae</taxon>
        <taxon>Hypocreales</taxon>
        <taxon>Nectriaceae</taxon>
        <taxon>Fusarium</taxon>
        <taxon>Fusarium decemcellulare species complex</taxon>
    </lineage>
</organism>
<evidence type="ECO:0000256" key="1">
    <source>
        <dbReference type="SAM" id="SignalP"/>
    </source>
</evidence>
<feature type="chain" id="PRO_5034053506" evidence="1">
    <location>
        <begin position="18"/>
        <end position="455"/>
    </location>
</feature>
<gene>
    <name evidence="2" type="ORF">FALBO_15750</name>
</gene>
<protein>
    <submittedName>
        <fullName evidence="2">Amine oxidase</fullName>
    </submittedName>
</protein>
<dbReference type="AlphaFoldDB" id="A0A8H4KSE9"/>
<dbReference type="Proteomes" id="UP000554235">
    <property type="component" value="Unassembled WGS sequence"/>
</dbReference>
<comment type="caution">
    <text evidence="2">The sequence shown here is derived from an EMBL/GenBank/DDBJ whole genome shotgun (WGS) entry which is preliminary data.</text>
</comment>
<reference evidence="2 3" key="1">
    <citation type="submission" date="2020-01" db="EMBL/GenBank/DDBJ databases">
        <title>Identification and distribution of gene clusters putatively required for synthesis of sphingolipid metabolism inhibitors in phylogenetically diverse species of the filamentous fungus Fusarium.</title>
        <authorList>
            <person name="Kim H.-S."/>
            <person name="Busman M."/>
            <person name="Brown D.W."/>
            <person name="Divon H."/>
            <person name="Uhlig S."/>
            <person name="Proctor R.H."/>
        </authorList>
    </citation>
    <scope>NUCLEOTIDE SEQUENCE [LARGE SCALE GENOMIC DNA]</scope>
    <source>
        <strain evidence="2 3">NRRL 20459</strain>
    </source>
</reference>